<dbReference type="PANTHER" id="PTHR30026:SF20">
    <property type="entry name" value="OUTER MEMBRANE PROTEIN TOLC"/>
    <property type="match status" value="1"/>
</dbReference>
<dbReference type="PANTHER" id="PTHR30026">
    <property type="entry name" value="OUTER MEMBRANE PROTEIN TOLC"/>
    <property type="match status" value="1"/>
</dbReference>
<evidence type="ECO:0000256" key="4">
    <source>
        <dbReference type="ARBA" id="ARBA00022452"/>
    </source>
</evidence>
<comment type="similarity">
    <text evidence="2">Belongs to the outer membrane factor (OMF) (TC 1.B.17) family.</text>
</comment>
<evidence type="ECO:0000313" key="8">
    <source>
        <dbReference type="EMBL" id="MEY1660595.1"/>
    </source>
</evidence>
<evidence type="ECO:0000256" key="7">
    <source>
        <dbReference type="ARBA" id="ARBA00023237"/>
    </source>
</evidence>
<dbReference type="Proteomes" id="UP001562065">
    <property type="component" value="Unassembled WGS sequence"/>
</dbReference>
<dbReference type="InterPro" id="IPR003423">
    <property type="entry name" value="OMP_efflux"/>
</dbReference>
<accession>A0ABV4AD84</accession>
<keyword evidence="4" id="KW-1134">Transmembrane beta strand</keyword>
<keyword evidence="9" id="KW-1185">Reference proteome</keyword>
<dbReference type="RefSeq" id="WP_369453842.1">
    <property type="nucleotide sequence ID" value="NZ_JBGCUO010000001.1"/>
</dbReference>
<dbReference type="Pfam" id="PF02321">
    <property type="entry name" value="OEP"/>
    <property type="match status" value="1"/>
</dbReference>
<evidence type="ECO:0000256" key="3">
    <source>
        <dbReference type="ARBA" id="ARBA00022448"/>
    </source>
</evidence>
<dbReference type="Gene3D" id="1.20.1600.10">
    <property type="entry name" value="Outer membrane efflux proteins (OEP)"/>
    <property type="match status" value="1"/>
</dbReference>
<organism evidence="8 9">
    <name type="scientific">Isoalcanivorax beigongshangi</name>
    <dbReference type="NCBI Taxonomy" id="3238810"/>
    <lineage>
        <taxon>Bacteria</taxon>
        <taxon>Pseudomonadati</taxon>
        <taxon>Pseudomonadota</taxon>
        <taxon>Gammaproteobacteria</taxon>
        <taxon>Oceanospirillales</taxon>
        <taxon>Alcanivoracaceae</taxon>
        <taxon>Isoalcanivorax</taxon>
    </lineage>
</organism>
<evidence type="ECO:0000256" key="1">
    <source>
        <dbReference type="ARBA" id="ARBA00004442"/>
    </source>
</evidence>
<keyword evidence="3" id="KW-0813">Transport</keyword>
<proteinExistence type="inferred from homology"/>
<evidence type="ECO:0000256" key="2">
    <source>
        <dbReference type="ARBA" id="ARBA00007613"/>
    </source>
</evidence>
<evidence type="ECO:0000313" key="9">
    <source>
        <dbReference type="Proteomes" id="UP001562065"/>
    </source>
</evidence>
<dbReference type="InterPro" id="IPR051906">
    <property type="entry name" value="TolC-like"/>
</dbReference>
<gene>
    <name evidence="8" type="ORF">AB5I84_00365</name>
</gene>
<keyword evidence="5" id="KW-0812">Transmembrane</keyword>
<evidence type="ECO:0000256" key="5">
    <source>
        <dbReference type="ARBA" id="ARBA00022692"/>
    </source>
</evidence>
<comment type="subcellular location">
    <subcellularLocation>
        <location evidence="1">Cell outer membrane</location>
    </subcellularLocation>
</comment>
<dbReference type="EMBL" id="JBGCUO010000001">
    <property type="protein sequence ID" value="MEY1660595.1"/>
    <property type="molecule type" value="Genomic_DNA"/>
</dbReference>
<keyword evidence="6" id="KW-0472">Membrane</keyword>
<protein>
    <submittedName>
        <fullName evidence="8">TolC family protein</fullName>
    </submittedName>
</protein>
<sequence>MRQAHHQLEQARSELNADTRDLLNELRRQYSRATRGQNRIDAYQAAEDYAVALVTATRQSVLGGERINLDPLDAEHPRYSTRQDLLQARHDALHAWLQLRYLSGQLHHEELTQLTAAAAQ</sequence>
<dbReference type="SUPFAM" id="SSF56954">
    <property type="entry name" value="Outer membrane efflux proteins (OEP)"/>
    <property type="match status" value="1"/>
</dbReference>
<keyword evidence="7" id="KW-0998">Cell outer membrane</keyword>
<name>A0ABV4AD84_9GAMM</name>
<evidence type="ECO:0000256" key="6">
    <source>
        <dbReference type="ARBA" id="ARBA00023136"/>
    </source>
</evidence>
<comment type="caution">
    <text evidence="8">The sequence shown here is derived from an EMBL/GenBank/DDBJ whole genome shotgun (WGS) entry which is preliminary data.</text>
</comment>
<reference evidence="8 9" key="1">
    <citation type="submission" date="2024-07" db="EMBL/GenBank/DDBJ databases">
        <authorList>
            <person name="Ren Q."/>
        </authorList>
    </citation>
    <scope>NUCLEOTIDE SEQUENCE [LARGE SCALE GENOMIC DNA]</scope>
    <source>
        <strain evidence="8 9">REN37</strain>
    </source>
</reference>